<evidence type="ECO:0000313" key="2">
    <source>
        <dbReference type="EMBL" id="KKL22582.1"/>
    </source>
</evidence>
<name>A0A0F9C8E2_9ZZZZ</name>
<evidence type="ECO:0000256" key="1">
    <source>
        <dbReference type="SAM" id="MobiDB-lite"/>
    </source>
</evidence>
<reference evidence="2" key="1">
    <citation type="journal article" date="2015" name="Nature">
        <title>Complex archaea that bridge the gap between prokaryotes and eukaryotes.</title>
        <authorList>
            <person name="Spang A."/>
            <person name="Saw J.H."/>
            <person name="Jorgensen S.L."/>
            <person name="Zaremba-Niedzwiedzka K."/>
            <person name="Martijn J."/>
            <person name="Lind A.E."/>
            <person name="van Eijk R."/>
            <person name="Schleper C."/>
            <person name="Guy L."/>
            <person name="Ettema T.J."/>
        </authorList>
    </citation>
    <scope>NUCLEOTIDE SEQUENCE</scope>
</reference>
<dbReference type="EMBL" id="LAZR01037295">
    <property type="protein sequence ID" value="KKL22582.1"/>
    <property type="molecule type" value="Genomic_DNA"/>
</dbReference>
<comment type="caution">
    <text evidence="2">The sequence shown here is derived from an EMBL/GenBank/DDBJ whole genome shotgun (WGS) entry which is preliminary data.</text>
</comment>
<sequence>MPTLDILDGFCFDHGHHLGFACPKCTKAKAQRSARSIDRAGEHEKPVNRERAVAPEYPETVERAERCEQPELQERPS</sequence>
<accession>A0A0F9C8E2</accession>
<dbReference type="AlphaFoldDB" id="A0A0F9C8E2"/>
<proteinExistence type="predicted"/>
<feature type="region of interest" description="Disordered" evidence="1">
    <location>
        <begin position="32"/>
        <end position="77"/>
    </location>
</feature>
<organism evidence="2">
    <name type="scientific">marine sediment metagenome</name>
    <dbReference type="NCBI Taxonomy" id="412755"/>
    <lineage>
        <taxon>unclassified sequences</taxon>
        <taxon>metagenomes</taxon>
        <taxon>ecological metagenomes</taxon>
    </lineage>
</organism>
<gene>
    <name evidence="2" type="ORF">LCGC14_2434010</name>
</gene>
<feature type="compositionally biased region" description="Basic and acidic residues" evidence="1">
    <location>
        <begin position="60"/>
        <end position="77"/>
    </location>
</feature>
<feature type="compositionally biased region" description="Basic and acidic residues" evidence="1">
    <location>
        <begin position="35"/>
        <end position="53"/>
    </location>
</feature>
<protein>
    <submittedName>
        <fullName evidence="2">Uncharacterized protein</fullName>
    </submittedName>
</protein>